<dbReference type="Proteomes" id="UP000001203">
    <property type="component" value="Chromosome circular"/>
</dbReference>
<dbReference type="HOGENOM" id="CLU_132053_0_0_3"/>
<dbReference type="STRING" id="43989.cce_2414"/>
<dbReference type="InterPro" id="IPR011856">
    <property type="entry name" value="tRNA_endonuc-like_dom_sf"/>
</dbReference>
<dbReference type="Gene3D" id="3.40.1350.10">
    <property type="match status" value="1"/>
</dbReference>
<keyword evidence="2" id="KW-1185">Reference proteome</keyword>
<name>B1WRB3_CROS5</name>
<dbReference type="KEGG" id="cyt:cce_2414"/>
<dbReference type="GO" id="GO:0003676">
    <property type="term" value="F:nucleic acid binding"/>
    <property type="evidence" value="ECO:0007669"/>
    <property type="project" value="InterPro"/>
</dbReference>
<gene>
    <name evidence="1" type="primary">xisH4</name>
    <name evidence="1" type="ordered locus">cce_2414</name>
</gene>
<dbReference type="Pfam" id="PF08814">
    <property type="entry name" value="XisH"/>
    <property type="match status" value="1"/>
</dbReference>
<dbReference type="AlphaFoldDB" id="B1WRB3"/>
<reference evidence="1 2" key="1">
    <citation type="journal article" date="2008" name="Proc. Natl. Acad. Sci. U.S.A.">
        <title>The genome of Cyanothece 51142, a unicellular diazotrophic cyanobacterium important in the marine nitrogen cycle.</title>
        <authorList>
            <person name="Welsh E.A."/>
            <person name="Liberton M."/>
            <person name="Stoeckel J."/>
            <person name="Loh T."/>
            <person name="Elvitigala T."/>
            <person name="Wang C."/>
            <person name="Wollam A."/>
            <person name="Fulton R.S."/>
            <person name="Clifton S.W."/>
            <person name="Jacobs J.M."/>
            <person name="Aurora R."/>
            <person name="Ghosh B.K."/>
            <person name="Sherman L.A."/>
            <person name="Smith R.D."/>
            <person name="Wilson R.K."/>
            <person name="Pakrasi H.B."/>
        </authorList>
    </citation>
    <scope>NUCLEOTIDE SEQUENCE [LARGE SCALE GENOMIC DNA]</scope>
    <source>
        <strain evidence="2">ATCC 51142 / BH68</strain>
    </source>
</reference>
<sequence length="120" mass="13883">MSAKDIVHKIVREALEKDEWIITHDPLFLRVSENIGMFLDLAANKVIIADKETFKIAVEVKSFVGLSAVIDFHLAIGQFLNYRLALEELEPDRILYLAIPNDIYQNFFQDIAFPELIRYT</sequence>
<accession>B1WRB3</accession>
<dbReference type="eggNOG" id="ENOG502ZTX9">
    <property type="taxonomic scope" value="Bacteria"/>
</dbReference>
<dbReference type="RefSeq" id="WP_009544890.1">
    <property type="nucleotide sequence ID" value="NC_010546.1"/>
</dbReference>
<dbReference type="EMBL" id="CP000806">
    <property type="protein sequence ID" value="ACB51762.1"/>
    <property type="molecule type" value="Genomic_DNA"/>
</dbReference>
<proteinExistence type="predicted"/>
<dbReference type="CDD" id="cd22366">
    <property type="entry name" value="XisH-like"/>
    <property type="match status" value="1"/>
</dbReference>
<dbReference type="SUPFAM" id="SSF52980">
    <property type="entry name" value="Restriction endonuclease-like"/>
    <property type="match status" value="1"/>
</dbReference>
<evidence type="ECO:0000313" key="1">
    <source>
        <dbReference type="EMBL" id="ACB51762.1"/>
    </source>
</evidence>
<evidence type="ECO:0000313" key="2">
    <source>
        <dbReference type="Proteomes" id="UP000001203"/>
    </source>
</evidence>
<organism evidence="1 2">
    <name type="scientific">Crocosphaera subtropica (strain ATCC 51142 / BH68)</name>
    <name type="common">Cyanothece sp. (strain ATCC 51142)</name>
    <dbReference type="NCBI Taxonomy" id="43989"/>
    <lineage>
        <taxon>Bacteria</taxon>
        <taxon>Bacillati</taxon>
        <taxon>Cyanobacteriota</taxon>
        <taxon>Cyanophyceae</taxon>
        <taxon>Oscillatoriophycideae</taxon>
        <taxon>Chroococcales</taxon>
        <taxon>Aphanothecaceae</taxon>
        <taxon>Crocosphaera</taxon>
        <taxon>Crocosphaera subtropica</taxon>
    </lineage>
</organism>
<protein>
    <submittedName>
        <fullName evidence="1">FdxN element excision controlling factor protein</fullName>
    </submittedName>
</protein>
<dbReference type="OrthoDB" id="456752at2"/>
<dbReference type="InterPro" id="IPR011335">
    <property type="entry name" value="Restrct_endonuc-II-like"/>
</dbReference>
<dbReference type="InterPro" id="IPR014919">
    <property type="entry name" value="XisH"/>
</dbReference>